<organism evidence="10 11">
    <name type="scientific">Trichoglossum hirsutum</name>
    <dbReference type="NCBI Taxonomy" id="265104"/>
    <lineage>
        <taxon>Eukaryota</taxon>
        <taxon>Fungi</taxon>
        <taxon>Dikarya</taxon>
        <taxon>Ascomycota</taxon>
        <taxon>Pezizomycotina</taxon>
        <taxon>Geoglossomycetes</taxon>
        <taxon>Geoglossales</taxon>
        <taxon>Geoglossaceae</taxon>
        <taxon>Trichoglossum</taxon>
    </lineage>
</organism>
<keyword evidence="6 8" id="KW-0539">Nucleus</keyword>
<dbReference type="PANTHER" id="PTHR13114:SF7">
    <property type="entry name" value="MEDIATOR OF RNA POLYMERASE II TRANSCRIPTION SUBUNIT 17"/>
    <property type="match status" value="1"/>
</dbReference>
<keyword evidence="11" id="KW-1185">Reference proteome</keyword>
<comment type="function">
    <text evidence="8">Component of the Mediator complex, a coactivator involved in the regulated transcription of nearly all RNA polymerase II-dependent genes. Mediator functions as a bridge to convey information from gene-specific regulatory proteins to the basal RNA polymerase II transcription machinery. Mediator is recruited to promoters by direct interactions with regulatory proteins and serves as a scaffold for the assembly of a functional preinitiation complex with RNA polymerase II and the general transcription factors.</text>
</comment>
<dbReference type="GO" id="GO:0016592">
    <property type="term" value="C:mediator complex"/>
    <property type="evidence" value="ECO:0007669"/>
    <property type="project" value="InterPro"/>
</dbReference>
<dbReference type="PANTHER" id="PTHR13114">
    <property type="entry name" value="MEDIATOR OF RNA POLYMERASE II TRANSCRIPTION SUBUNIT 17"/>
    <property type="match status" value="1"/>
</dbReference>
<dbReference type="AlphaFoldDB" id="A0A9P8RT19"/>
<comment type="subcellular location">
    <subcellularLocation>
        <location evidence="1 8">Nucleus</location>
    </subcellularLocation>
</comment>
<evidence type="ECO:0000313" key="11">
    <source>
        <dbReference type="Proteomes" id="UP000750711"/>
    </source>
</evidence>
<comment type="caution">
    <text evidence="10">The sequence shown here is derived from an EMBL/GenBank/DDBJ whole genome shotgun (WGS) entry which is preliminary data.</text>
</comment>
<proteinExistence type="inferred from homology"/>
<feature type="region of interest" description="Disordered" evidence="9">
    <location>
        <begin position="529"/>
        <end position="557"/>
    </location>
</feature>
<keyword evidence="5 8" id="KW-0804">Transcription</keyword>
<keyword evidence="8" id="KW-0010">Activator</keyword>
<reference evidence="10" key="1">
    <citation type="submission" date="2021-03" db="EMBL/GenBank/DDBJ databases">
        <title>Comparative genomics and phylogenomic investigation of the class Geoglossomycetes provide insights into ecological specialization and systematics.</title>
        <authorList>
            <person name="Melie T."/>
            <person name="Pirro S."/>
            <person name="Miller A.N."/>
            <person name="Quandt A."/>
        </authorList>
    </citation>
    <scope>NUCLEOTIDE SEQUENCE</scope>
    <source>
        <strain evidence="10">CAQ_001_2017</strain>
    </source>
</reference>
<dbReference type="InterPro" id="IPR019313">
    <property type="entry name" value="Mediator_Med17"/>
</dbReference>
<evidence type="ECO:0000256" key="5">
    <source>
        <dbReference type="ARBA" id="ARBA00023163"/>
    </source>
</evidence>
<feature type="compositionally biased region" description="Low complexity" evidence="9">
    <location>
        <begin position="593"/>
        <end position="609"/>
    </location>
</feature>
<evidence type="ECO:0000256" key="2">
    <source>
        <dbReference type="ARBA" id="ARBA00005635"/>
    </source>
</evidence>
<dbReference type="EMBL" id="JAGHQM010000128">
    <property type="protein sequence ID" value="KAH0565172.1"/>
    <property type="molecule type" value="Genomic_DNA"/>
</dbReference>
<dbReference type="Pfam" id="PF10156">
    <property type="entry name" value="Med17"/>
    <property type="match status" value="1"/>
</dbReference>
<accession>A0A9P8RT19</accession>
<evidence type="ECO:0000256" key="7">
    <source>
        <dbReference type="ARBA" id="ARBA00032014"/>
    </source>
</evidence>
<dbReference type="GO" id="GO:0070847">
    <property type="term" value="C:core mediator complex"/>
    <property type="evidence" value="ECO:0007669"/>
    <property type="project" value="TreeGrafter"/>
</dbReference>
<protein>
    <recommendedName>
        <fullName evidence="3 8">Mediator of RNA polymerase II transcription subunit 17</fullName>
    </recommendedName>
    <alternativeName>
        <fullName evidence="7 8">Mediator complex subunit 17</fullName>
    </alternativeName>
</protein>
<evidence type="ECO:0000256" key="1">
    <source>
        <dbReference type="ARBA" id="ARBA00004123"/>
    </source>
</evidence>
<evidence type="ECO:0000256" key="3">
    <source>
        <dbReference type="ARBA" id="ARBA00019610"/>
    </source>
</evidence>
<dbReference type="GO" id="GO:0003712">
    <property type="term" value="F:transcription coregulator activity"/>
    <property type="evidence" value="ECO:0007669"/>
    <property type="project" value="InterPro"/>
</dbReference>
<feature type="compositionally biased region" description="Basic and acidic residues" evidence="9">
    <location>
        <begin position="56"/>
        <end position="67"/>
    </location>
</feature>
<feature type="region of interest" description="Disordered" evidence="9">
    <location>
        <begin position="56"/>
        <end position="80"/>
    </location>
</feature>
<keyword evidence="4 8" id="KW-0805">Transcription regulation</keyword>
<evidence type="ECO:0000256" key="4">
    <source>
        <dbReference type="ARBA" id="ARBA00023015"/>
    </source>
</evidence>
<dbReference type="Gene3D" id="6.10.250.2620">
    <property type="match status" value="1"/>
</dbReference>
<evidence type="ECO:0000256" key="6">
    <source>
        <dbReference type="ARBA" id="ARBA00023242"/>
    </source>
</evidence>
<evidence type="ECO:0000256" key="8">
    <source>
        <dbReference type="RuleBase" id="RU364140"/>
    </source>
</evidence>
<evidence type="ECO:0000313" key="10">
    <source>
        <dbReference type="EMBL" id="KAH0565172.1"/>
    </source>
</evidence>
<evidence type="ECO:0000256" key="9">
    <source>
        <dbReference type="SAM" id="MobiDB-lite"/>
    </source>
</evidence>
<dbReference type="GO" id="GO:0006357">
    <property type="term" value="P:regulation of transcription by RNA polymerase II"/>
    <property type="evidence" value="ECO:0007669"/>
    <property type="project" value="InterPro"/>
</dbReference>
<name>A0A9P8RT19_9PEZI</name>
<sequence length="720" mass="79223">MDSPAPTNTLSLSLRAWPASNASANSLSSLIPRINEQRGHFRHVTEEGLLEEIKAAESSDDTTKLEETQEEGAGVDDTRSRKEELLLAREEIAKQIAQAYMEAYHALDFISLLLSKETPRVAEISLSPAVQQLVPLGCLGADKIAAPQLSPEELRGQELVSRGWKLQALETATESLSNSADRLEKEVESENRYWVQILAVRDKGWSVCRLPRERHTLGVRFGFGEAAAEFKERGLAALRRGEDGKIILDQGIASSQNKSVRVQMRRNGAITGTSTIPEVPKPEESDSVENLILQARNSLYEEELFYELSREARQLANQGVRTIDDTIILSLGDTAAQMLIDLVPVDEATGTESEYPSSLQHTDDDNDIAQGIALALRILLSYAHRVNLKRRSQPPPPIDRKRPIQPHSILHPILTHLFHQQALRALKSLLDSLVGPVVAAGLQANYTFDTYTNCATTSPIQPLAMTAAQKARSANMITPADAVVDRFKDRLESIATVYFPGCQTLTLEIHTSLHPPTLGTEYIIMTKHSSPSTAPSSIGEETHKNSQHQPLPLPPPRVRFNSVNETALHLSWTLSRSIVQEIRSFTPPPPSGPLTAAGTTTTTTTTTPPGDIPGEAGWEPLGGQQGTTTELQKNFPQRAQIRRMKIEAAPGRLTLRWGETNGKAGWKVHVWEEEGGVRGGEPKSKLVDVVRDAGNWSNKAPLLIRRHDDDEELLSSSPIR</sequence>
<comment type="subunit">
    <text evidence="8">Component of the Mediator complex.</text>
</comment>
<feature type="region of interest" description="Disordered" evidence="9">
    <location>
        <begin position="585"/>
        <end position="611"/>
    </location>
</feature>
<comment type="similarity">
    <text evidence="2 8">Belongs to the Mediator complex subunit 17 family.</text>
</comment>
<gene>
    <name evidence="8" type="primary">MED17</name>
    <name evidence="10" type="ORF">GP486_001436</name>
</gene>
<dbReference type="Proteomes" id="UP000750711">
    <property type="component" value="Unassembled WGS sequence"/>
</dbReference>